<feature type="compositionally biased region" description="Pro residues" evidence="1">
    <location>
        <begin position="43"/>
        <end position="58"/>
    </location>
</feature>
<dbReference type="InterPro" id="IPR003615">
    <property type="entry name" value="HNH_nuc"/>
</dbReference>
<dbReference type="OrthoDB" id="2104739at2759"/>
<keyword evidence="4" id="KW-1185">Reference proteome</keyword>
<gene>
    <name evidence="3" type="ORF">BO80DRAFT_476996</name>
</gene>
<protein>
    <recommendedName>
        <fullName evidence="2">HNH nuclease domain-containing protein</fullName>
    </recommendedName>
</protein>
<evidence type="ECO:0000313" key="3">
    <source>
        <dbReference type="EMBL" id="RAK99967.1"/>
    </source>
</evidence>
<evidence type="ECO:0000256" key="1">
    <source>
        <dbReference type="SAM" id="MobiDB-lite"/>
    </source>
</evidence>
<dbReference type="Pfam" id="PF13391">
    <property type="entry name" value="HNH_2"/>
    <property type="match status" value="1"/>
</dbReference>
<proteinExistence type="predicted"/>
<dbReference type="Proteomes" id="UP000249402">
    <property type="component" value="Unassembled WGS sequence"/>
</dbReference>
<dbReference type="VEuPathDB" id="FungiDB:BO80DRAFT_476996"/>
<accession>A0A395GZ61</accession>
<dbReference type="GeneID" id="37228113"/>
<sequence>MPSVKRTISLCNFEAPPGPRRSCRLTQEEIRGTNPRPLSPRSSPSPSPSPSPSSPPSPDKSWPALKEQAKERLRNYHDAGQGLLKTCLHSCLTWFPIDSRQGLAESIIEAATDESLDVLYKDLLAGLFIPISISSAALPASRTPLPPMLQLLMDGDPDLVPLEKDASQARYETVRDTILERDAHVCAVTGWVDTEYHRKMGLPTEIHSQVEVAFIIPFMYGSCRRKNLPQDFANCWDVLYRCFPEVRRIGLSAEGVDSPENGFALISCLRDAFKRFAMAFKPTSVKDQYELIMYQNIRHDEKLFIGKTRTVNFRRAKGCHAVPLPDPALFDCHYRIAEIVHASSLANVIDGHNYE</sequence>
<feature type="domain" description="HNH nuclease" evidence="2">
    <location>
        <begin position="186"/>
        <end position="281"/>
    </location>
</feature>
<name>A0A395GZ61_9EURO</name>
<evidence type="ECO:0000313" key="4">
    <source>
        <dbReference type="Proteomes" id="UP000249402"/>
    </source>
</evidence>
<reference evidence="3 4" key="1">
    <citation type="submission" date="2018-02" db="EMBL/GenBank/DDBJ databases">
        <title>The genomes of Aspergillus section Nigri reveals drivers in fungal speciation.</title>
        <authorList>
            <consortium name="DOE Joint Genome Institute"/>
            <person name="Vesth T.C."/>
            <person name="Nybo J."/>
            <person name="Theobald S."/>
            <person name="Brandl J."/>
            <person name="Frisvad J.C."/>
            <person name="Nielsen K.F."/>
            <person name="Lyhne E.K."/>
            <person name="Kogle M.E."/>
            <person name="Kuo A."/>
            <person name="Riley R."/>
            <person name="Clum A."/>
            <person name="Nolan M."/>
            <person name="Lipzen A."/>
            <person name="Salamov A."/>
            <person name="Henrissat B."/>
            <person name="Wiebenga A."/>
            <person name="De vries R.P."/>
            <person name="Grigoriev I.V."/>
            <person name="Mortensen U.H."/>
            <person name="Andersen M.R."/>
            <person name="Baker S.E."/>
        </authorList>
    </citation>
    <scope>NUCLEOTIDE SEQUENCE [LARGE SCALE GENOMIC DNA]</scope>
    <source>
        <strain evidence="3 4">CBS 121593</strain>
    </source>
</reference>
<feature type="region of interest" description="Disordered" evidence="1">
    <location>
        <begin position="1"/>
        <end position="64"/>
    </location>
</feature>
<dbReference type="AlphaFoldDB" id="A0A395GZ61"/>
<dbReference type="STRING" id="1448316.A0A395GZ61"/>
<dbReference type="RefSeq" id="XP_025574295.1">
    <property type="nucleotide sequence ID" value="XM_025723248.1"/>
</dbReference>
<dbReference type="EMBL" id="KZ824443">
    <property type="protein sequence ID" value="RAK99967.1"/>
    <property type="molecule type" value="Genomic_DNA"/>
</dbReference>
<organism evidence="3 4">
    <name type="scientific">Aspergillus ibericus CBS 121593</name>
    <dbReference type="NCBI Taxonomy" id="1448316"/>
    <lineage>
        <taxon>Eukaryota</taxon>
        <taxon>Fungi</taxon>
        <taxon>Dikarya</taxon>
        <taxon>Ascomycota</taxon>
        <taxon>Pezizomycotina</taxon>
        <taxon>Eurotiomycetes</taxon>
        <taxon>Eurotiomycetidae</taxon>
        <taxon>Eurotiales</taxon>
        <taxon>Aspergillaceae</taxon>
        <taxon>Aspergillus</taxon>
        <taxon>Aspergillus subgen. Circumdati</taxon>
    </lineage>
</organism>
<evidence type="ECO:0000259" key="2">
    <source>
        <dbReference type="Pfam" id="PF13391"/>
    </source>
</evidence>